<dbReference type="PANTHER" id="PTHR47894:SF4">
    <property type="entry name" value="HTH-TYPE TRANSCRIPTIONAL REGULATOR GADX"/>
    <property type="match status" value="1"/>
</dbReference>
<keyword evidence="2" id="KW-0238">DNA-binding</keyword>
<dbReference type="InterPro" id="IPR018060">
    <property type="entry name" value="HTH_AraC"/>
</dbReference>
<comment type="caution">
    <text evidence="5">The sequence shown here is derived from an EMBL/GenBank/DDBJ whole genome shotgun (WGS) entry which is preliminary data.</text>
</comment>
<dbReference type="SUPFAM" id="SSF46689">
    <property type="entry name" value="Homeodomain-like"/>
    <property type="match status" value="1"/>
</dbReference>
<evidence type="ECO:0000313" key="6">
    <source>
        <dbReference type="Proteomes" id="UP001596119"/>
    </source>
</evidence>
<evidence type="ECO:0000313" key="5">
    <source>
        <dbReference type="EMBL" id="MFC5952820.1"/>
    </source>
</evidence>
<dbReference type="InterPro" id="IPR009057">
    <property type="entry name" value="Homeodomain-like_sf"/>
</dbReference>
<dbReference type="SMART" id="SM00342">
    <property type="entry name" value="HTH_ARAC"/>
    <property type="match status" value="1"/>
</dbReference>
<keyword evidence="1" id="KW-0805">Transcription regulation</keyword>
<dbReference type="Pfam" id="PF12625">
    <property type="entry name" value="Arabinose_bd"/>
    <property type="match status" value="1"/>
</dbReference>
<proteinExistence type="predicted"/>
<evidence type="ECO:0000256" key="2">
    <source>
        <dbReference type="ARBA" id="ARBA00023125"/>
    </source>
</evidence>
<dbReference type="InterPro" id="IPR032687">
    <property type="entry name" value="AraC-type_N"/>
</dbReference>
<gene>
    <name evidence="5" type="ORF">ACFQH9_31630</name>
</gene>
<sequence>MTALGRAGVLRGLPAVVDRLGGDGPALLGRFRVPGEALDTDALLPVRLVARILQTAAAELDRPDLGLLLAEQQDTGVFGPLSLALENARTIDDALQIAARFLFVHSPGVAVEQVPDPEATAGVVAIALRSTEAGPAAPQLTDYGIGLLHRVVLLLHGGRYGLRAVHLPHPPLAPVARYVDWFGADVRFDRPGPLLRVPARLLRTPVAGNNPLLREIALDYMATHFGAPGRTVTGQVRMLLTRSLGSAPVSIEAVAHQLVTHPRTLQRRLASEGTTFERVLDEVRRDTAHRLITGTDIPLSQVAALVGFTRQSTLTRAVHRWFARPPRALRGASAAG</sequence>
<dbReference type="Pfam" id="PF12833">
    <property type="entry name" value="HTH_18"/>
    <property type="match status" value="1"/>
</dbReference>
<evidence type="ECO:0000256" key="1">
    <source>
        <dbReference type="ARBA" id="ARBA00023015"/>
    </source>
</evidence>
<protein>
    <submittedName>
        <fullName evidence="5">AraC family transcriptional regulator ligand-binding domain-containing protein</fullName>
    </submittedName>
</protein>
<keyword evidence="6" id="KW-1185">Reference proteome</keyword>
<dbReference type="Proteomes" id="UP001596119">
    <property type="component" value="Unassembled WGS sequence"/>
</dbReference>
<evidence type="ECO:0000259" key="4">
    <source>
        <dbReference type="PROSITE" id="PS01124"/>
    </source>
</evidence>
<organism evidence="5 6">
    <name type="scientific">Pseudonocardia lutea</name>
    <dbReference type="NCBI Taxonomy" id="2172015"/>
    <lineage>
        <taxon>Bacteria</taxon>
        <taxon>Bacillati</taxon>
        <taxon>Actinomycetota</taxon>
        <taxon>Actinomycetes</taxon>
        <taxon>Pseudonocardiales</taxon>
        <taxon>Pseudonocardiaceae</taxon>
        <taxon>Pseudonocardia</taxon>
    </lineage>
</organism>
<dbReference type="PANTHER" id="PTHR47894">
    <property type="entry name" value="HTH-TYPE TRANSCRIPTIONAL REGULATOR GADX"/>
    <property type="match status" value="1"/>
</dbReference>
<accession>A0ABW1IHG0</accession>
<dbReference type="RefSeq" id="WP_379572072.1">
    <property type="nucleotide sequence ID" value="NZ_JBHSQK010000128.1"/>
</dbReference>
<evidence type="ECO:0000256" key="3">
    <source>
        <dbReference type="ARBA" id="ARBA00023163"/>
    </source>
</evidence>
<dbReference type="EMBL" id="JBHSQK010000128">
    <property type="protein sequence ID" value="MFC5952820.1"/>
    <property type="molecule type" value="Genomic_DNA"/>
</dbReference>
<feature type="domain" description="HTH araC/xylS-type" evidence="4">
    <location>
        <begin position="234"/>
        <end position="332"/>
    </location>
</feature>
<dbReference type="Gene3D" id="1.10.10.60">
    <property type="entry name" value="Homeodomain-like"/>
    <property type="match status" value="1"/>
</dbReference>
<reference evidence="6" key="1">
    <citation type="journal article" date="2019" name="Int. J. Syst. Evol. Microbiol.">
        <title>The Global Catalogue of Microorganisms (GCM) 10K type strain sequencing project: providing services to taxonomists for standard genome sequencing and annotation.</title>
        <authorList>
            <consortium name="The Broad Institute Genomics Platform"/>
            <consortium name="The Broad Institute Genome Sequencing Center for Infectious Disease"/>
            <person name="Wu L."/>
            <person name="Ma J."/>
        </authorList>
    </citation>
    <scope>NUCLEOTIDE SEQUENCE [LARGE SCALE GENOMIC DNA]</scope>
    <source>
        <strain evidence="6">CGMCC 4.7397</strain>
    </source>
</reference>
<keyword evidence="3" id="KW-0804">Transcription</keyword>
<dbReference type="PROSITE" id="PS01124">
    <property type="entry name" value="HTH_ARAC_FAMILY_2"/>
    <property type="match status" value="1"/>
</dbReference>
<name>A0ABW1IHG0_9PSEU</name>